<evidence type="ECO:0000256" key="1">
    <source>
        <dbReference type="ARBA" id="ARBA00001946"/>
    </source>
</evidence>
<dbReference type="Pfam" id="PF00293">
    <property type="entry name" value="NUDIX"/>
    <property type="match status" value="1"/>
</dbReference>
<sequence length="178" mass="19731">MNAAGGAPEDPLYRRDPGAWYAHLAEGNRTQPRKRVAAQSIIHDGAGRLLLVDPSYKPDWDLPGGMVEANEPPADAARRELREELGLEIELHGLLCVDWVEPHGPWDDLLVFVFDGGTLTAEQAAELTPTDGELADFAFFAYPQAQERLRDYVWQRTRAALASKQTPSRVYLHGGQEA</sequence>
<dbReference type="InterPro" id="IPR020084">
    <property type="entry name" value="NUDIX_hydrolase_CS"/>
</dbReference>
<protein>
    <recommendedName>
        <fullName evidence="6">Nudix hydrolase domain-containing protein</fullName>
    </recommendedName>
</protein>
<dbReference type="PANTHER" id="PTHR43046">
    <property type="entry name" value="GDP-MANNOSE MANNOSYL HYDROLASE"/>
    <property type="match status" value="1"/>
</dbReference>
<organism evidence="7 8">
    <name type="scientific">Streptomonospora halophila</name>
    <dbReference type="NCBI Taxonomy" id="427369"/>
    <lineage>
        <taxon>Bacteria</taxon>
        <taxon>Bacillati</taxon>
        <taxon>Actinomycetota</taxon>
        <taxon>Actinomycetes</taxon>
        <taxon>Streptosporangiales</taxon>
        <taxon>Nocardiopsidaceae</taxon>
        <taxon>Streptomonospora</taxon>
    </lineage>
</organism>
<dbReference type="PROSITE" id="PS51462">
    <property type="entry name" value="NUDIX"/>
    <property type="match status" value="1"/>
</dbReference>
<keyword evidence="4" id="KW-0460">Magnesium</keyword>
<accession>A0ABP9GJJ8</accession>
<dbReference type="RefSeq" id="WP_345556056.1">
    <property type="nucleotide sequence ID" value="NZ_BAABIK010000006.1"/>
</dbReference>
<dbReference type="InterPro" id="IPR020476">
    <property type="entry name" value="Nudix_hydrolase"/>
</dbReference>
<evidence type="ECO:0000259" key="6">
    <source>
        <dbReference type="PROSITE" id="PS51462"/>
    </source>
</evidence>
<comment type="cofactor">
    <cofactor evidence="1">
        <name>Mg(2+)</name>
        <dbReference type="ChEBI" id="CHEBI:18420"/>
    </cofactor>
</comment>
<evidence type="ECO:0000313" key="7">
    <source>
        <dbReference type="EMBL" id="GAA4935936.1"/>
    </source>
</evidence>
<dbReference type="InterPro" id="IPR015797">
    <property type="entry name" value="NUDIX_hydrolase-like_dom_sf"/>
</dbReference>
<comment type="similarity">
    <text evidence="2 5">Belongs to the Nudix hydrolase family.</text>
</comment>
<dbReference type="Proteomes" id="UP001499993">
    <property type="component" value="Unassembled WGS sequence"/>
</dbReference>
<dbReference type="InterPro" id="IPR000086">
    <property type="entry name" value="NUDIX_hydrolase_dom"/>
</dbReference>
<evidence type="ECO:0000256" key="5">
    <source>
        <dbReference type="RuleBase" id="RU003476"/>
    </source>
</evidence>
<keyword evidence="8" id="KW-1185">Reference proteome</keyword>
<evidence type="ECO:0000256" key="2">
    <source>
        <dbReference type="ARBA" id="ARBA00005582"/>
    </source>
</evidence>
<comment type="caution">
    <text evidence="7">The sequence shown here is derived from an EMBL/GenBank/DDBJ whole genome shotgun (WGS) entry which is preliminary data.</text>
</comment>
<evidence type="ECO:0000256" key="4">
    <source>
        <dbReference type="ARBA" id="ARBA00022842"/>
    </source>
</evidence>
<gene>
    <name evidence="7" type="ORF">GCM10023224_15920</name>
</gene>
<feature type="domain" description="Nudix hydrolase" evidence="6">
    <location>
        <begin position="32"/>
        <end position="162"/>
    </location>
</feature>
<dbReference type="SUPFAM" id="SSF55811">
    <property type="entry name" value="Nudix"/>
    <property type="match status" value="1"/>
</dbReference>
<dbReference type="PANTHER" id="PTHR43046:SF12">
    <property type="entry name" value="GDP-MANNOSE MANNOSYL HYDROLASE"/>
    <property type="match status" value="1"/>
</dbReference>
<reference evidence="8" key="1">
    <citation type="journal article" date="2019" name="Int. J. Syst. Evol. Microbiol.">
        <title>The Global Catalogue of Microorganisms (GCM) 10K type strain sequencing project: providing services to taxonomists for standard genome sequencing and annotation.</title>
        <authorList>
            <consortium name="The Broad Institute Genomics Platform"/>
            <consortium name="The Broad Institute Genome Sequencing Center for Infectious Disease"/>
            <person name="Wu L."/>
            <person name="Ma J."/>
        </authorList>
    </citation>
    <scope>NUCLEOTIDE SEQUENCE [LARGE SCALE GENOMIC DNA]</scope>
    <source>
        <strain evidence="8">JCM 18123</strain>
    </source>
</reference>
<keyword evidence="3 5" id="KW-0378">Hydrolase</keyword>
<proteinExistence type="inferred from homology"/>
<dbReference type="PROSITE" id="PS00893">
    <property type="entry name" value="NUDIX_BOX"/>
    <property type="match status" value="1"/>
</dbReference>
<dbReference type="Gene3D" id="3.90.79.10">
    <property type="entry name" value="Nucleoside Triphosphate Pyrophosphohydrolase"/>
    <property type="match status" value="1"/>
</dbReference>
<evidence type="ECO:0000256" key="3">
    <source>
        <dbReference type="ARBA" id="ARBA00022801"/>
    </source>
</evidence>
<dbReference type="PRINTS" id="PR00502">
    <property type="entry name" value="NUDIXFAMILY"/>
</dbReference>
<dbReference type="CDD" id="cd18876">
    <property type="entry name" value="NUDIX_Hydrolase"/>
    <property type="match status" value="1"/>
</dbReference>
<dbReference type="EMBL" id="BAABIK010000006">
    <property type="protein sequence ID" value="GAA4935936.1"/>
    <property type="molecule type" value="Genomic_DNA"/>
</dbReference>
<name>A0ABP9GJJ8_9ACTN</name>
<evidence type="ECO:0000313" key="8">
    <source>
        <dbReference type="Proteomes" id="UP001499993"/>
    </source>
</evidence>